<dbReference type="InterPro" id="IPR025363">
    <property type="entry name" value="DUF4267"/>
</dbReference>
<dbReference type="AlphaFoldDB" id="A0A0D1YMH3"/>
<name>A0A0D1YMH3_9EURO</name>
<evidence type="ECO:0000313" key="2">
    <source>
        <dbReference type="EMBL" id="KIV82294.1"/>
    </source>
</evidence>
<gene>
    <name evidence="2" type="ORF">PV11_04415</name>
</gene>
<dbReference type="EMBL" id="KN846952">
    <property type="protein sequence ID" value="KIV82294.1"/>
    <property type="molecule type" value="Genomic_DNA"/>
</dbReference>
<dbReference type="OrthoDB" id="5342277at2759"/>
<dbReference type="Proteomes" id="UP000053599">
    <property type="component" value="Unassembled WGS sequence"/>
</dbReference>
<organism evidence="2 3">
    <name type="scientific">Exophiala sideris</name>
    <dbReference type="NCBI Taxonomy" id="1016849"/>
    <lineage>
        <taxon>Eukaryota</taxon>
        <taxon>Fungi</taxon>
        <taxon>Dikarya</taxon>
        <taxon>Ascomycota</taxon>
        <taxon>Pezizomycotina</taxon>
        <taxon>Eurotiomycetes</taxon>
        <taxon>Chaetothyriomycetidae</taxon>
        <taxon>Chaetothyriales</taxon>
        <taxon>Herpotrichiellaceae</taxon>
        <taxon>Exophiala</taxon>
    </lineage>
</organism>
<keyword evidence="1" id="KW-1133">Transmembrane helix</keyword>
<dbReference type="Pfam" id="PF14087">
    <property type="entry name" value="DUF4267"/>
    <property type="match status" value="1"/>
</dbReference>
<evidence type="ECO:0000256" key="1">
    <source>
        <dbReference type="SAM" id="Phobius"/>
    </source>
</evidence>
<keyword evidence="1" id="KW-0472">Membrane</keyword>
<keyword evidence="1" id="KW-0812">Transmembrane</keyword>
<evidence type="ECO:0000313" key="3">
    <source>
        <dbReference type="Proteomes" id="UP000053599"/>
    </source>
</evidence>
<sequence length="155" mass="16109">MAGLSFAPVRLAKGTATFFGILEVIFGARAMIWPSSFATAHGFIHLNTNFNRGTSEDFSPLVKVSGAQHIASGLSFLALCYINDMKALGVCMCVGSIAGFLDGIVVLNSLSTNGQSQKTTEQAGDTEAEARKSGWAHCVAAALCGAIGAYLLSSN</sequence>
<protein>
    <submittedName>
        <fullName evidence="2">Uncharacterized protein</fullName>
    </submittedName>
</protein>
<feature type="transmembrane region" description="Helical" evidence="1">
    <location>
        <begin position="134"/>
        <end position="152"/>
    </location>
</feature>
<proteinExistence type="predicted"/>
<accession>A0A0D1YMH3</accession>
<feature type="transmembrane region" description="Helical" evidence="1">
    <location>
        <begin position="87"/>
        <end position="107"/>
    </location>
</feature>
<dbReference type="HOGENOM" id="CLU_1695482_0_0_1"/>
<reference evidence="2 3" key="1">
    <citation type="submission" date="2015-01" db="EMBL/GenBank/DDBJ databases">
        <title>The Genome Sequence of Exophiala sideris CBS121828.</title>
        <authorList>
            <consortium name="The Broad Institute Genomics Platform"/>
            <person name="Cuomo C."/>
            <person name="de Hoog S."/>
            <person name="Gorbushina A."/>
            <person name="Stielow B."/>
            <person name="Teixiera M."/>
            <person name="Abouelleil A."/>
            <person name="Chapman S.B."/>
            <person name="Priest M."/>
            <person name="Young S.K."/>
            <person name="Wortman J."/>
            <person name="Nusbaum C."/>
            <person name="Birren B."/>
        </authorList>
    </citation>
    <scope>NUCLEOTIDE SEQUENCE [LARGE SCALE GENOMIC DNA]</scope>
    <source>
        <strain evidence="2 3">CBS 121828</strain>
    </source>
</reference>